<comment type="catalytic activity">
    <reaction evidence="1">
        <text>ATP + protein L-histidine = ADP + protein N-phospho-L-histidine.</text>
        <dbReference type="EC" id="2.7.13.3"/>
    </reaction>
</comment>
<feature type="transmembrane region" description="Helical" evidence="8">
    <location>
        <begin position="182"/>
        <end position="200"/>
    </location>
</feature>
<feature type="domain" description="Histidine kinase" evidence="9">
    <location>
        <begin position="371"/>
        <end position="587"/>
    </location>
</feature>
<dbReference type="PRINTS" id="PR00344">
    <property type="entry name" value="BCTRLSENSOR"/>
</dbReference>
<evidence type="ECO:0000256" key="2">
    <source>
        <dbReference type="ARBA" id="ARBA00012438"/>
    </source>
</evidence>
<feature type="transmembrane region" description="Helical" evidence="8">
    <location>
        <begin position="141"/>
        <end position="161"/>
    </location>
</feature>
<dbReference type="InterPro" id="IPR000014">
    <property type="entry name" value="PAS"/>
</dbReference>
<dbReference type="InterPro" id="IPR005467">
    <property type="entry name" value="His_kinase_dom"/>
</dbReference>
<keyword evidence="8" id="KW-1133">Transmembrane helix</keyword>
<dbReference type="AlphaFoldDB" id="A0A7W8ZSE4"/>
<dbReference type="Gene3D" id="3.30.565.10">
    <property type="entry name" value="Histidine kinase-like ATPase, C-terminal domain"/>
    <property type="match status" value="1"/>
</dbReference>
<keyword evidence="4" id="KW-0808">Transferase</keyword>
<name>A0A7W8ZSE4_9SPHI</name>
<dbReference type="InterPro" id="IPR003661">
    <property type="entry name" value="HisK_dim/P_dom"/>
</dbReference>
<dbReference type="Proteomes" id="UP000537204">
    <property type="component" value="Unassembled WGS sequence"/>
</dbReference>
<evidence type="ECO:0000256" key="7">
    <source>
        <dbReference type="ARBA" id="ARBA00023136"/>
    </source>
</evidence>
<dbReference type="InterPro" id="IPR050351">
    <property type="entry name" value="BphY/WalK/GraS-like"/>
</dbReference>
<dbReference type="EMBL" id="JACHCE010000013">
    <property type="protein sequence ID" value="MBB5639314.1"/>
    <property type="molecule type" value="Genomic_DNA"/>
</dbReference>
<dbReference type="PROSITE" id="PS50109">
    <property type="entry name" value="HIS_KIN"/>
    <property type="match status" value="1"/>
</dbReference>
<keyword evidence="7 8" id="KW-0472">Membrane</keyword>
<dbReference type="InterPro" id="IPR004358">
    <property type="entry name" value="Sig_transdc_His_kin-like_C"/>
</dbReference>
<sequence>MDFDFNFYALSLIISGIITLLLSGYIISNEKGTVRWVGYLMLSNSIWSLAYGFELASKTMEQMKFLINIEYLGIVAVPFYWFLFCIDLAGKEKWLNKIGNQLLITAVPVFSLVLVWTNHLHHLHYKMLSVDYSGSFPMLKIVPGIAFYFFVGYFYSLLLIGNYFLIKKFRNSDRVYKKQNQVILAAALIPWLANLSYLVGLRPIPNLDVTPFAFQFSTFLIFIAIYRFKFLNVLPVAREKVLELMGDGFIVLDHRNRVIDYNSAFKKYISVYHSNKIIGKDINELLQYQPELLDLLNQQESGKVELLVHTANGVFDLEADICFLNENKLNRNATIIKLQDLTNVRQEALKSQRQAEELQKLNQLKDRIFSIMAHDLRGPLLNLAEVLKMTSDDTISAEEFKYLSPTLTKDISYTTDLLENILHWSRSQLKGYGINKELFDLKTLINSEVNYHLKAASVKNISIIQHLASDLVVYADLLMMQIVIRNLIINAIKFCHENCIITISASPFNIDYIDLSIQDNGVGIASENIQKIFNGENFSSRGTQNEKGTGIGLMVCWDFMARNEGSINIESELGKGTTFKLQIPRRTL</sequence>
<feature type="transmembrane region" description="Helical" evidence="8">
    <location>
        <begin position="34"/>
        <end position="53"/>
    </location>
</feature>
<evidence type="ECO:0000313" key="11">
    <source>
        <dbReference type="Proteomes" id="UP000537204"/>
    </source>
</evidence>
<evidence type="ECO:0000256" key="4">
    <source>
        <dbReference type="ARBA" id="ARBA00022679"/>
    </source>
</evidence>
<proteinExistence type="predicted"/>
<dbReference type="PANTHER" id="PTHR45453:SF1">
    <property type="entry name" value="PHOSPHATE REGULON SENSOR PROTEIN PHOR"/>
    <property type="match status" value="1"/>
</dbReference>
<feature type="transmembrane region" description="Helical" evidence="8">
    <location>
        <begin position="65"/>
        <end position="90"/>
    </location>
</feature>
<evidence type="ECO:0000256" key="8">
    <source>
        <dbReference type="SAM" id="Phobius"/>
    </source>
</evidence>
<feature type="transmembrane region" description="Helical" evidence="8">
    <location>
        <begin position="6"/>
        <end position="27"/>
    </location>
</feature>
<dbReference type="CDD" id="cd00130">
    <property type="entry name" value="PAS"/>
    <property type="match status" value="1"/>
</dbReference>
<dbReference type="Gene3D" id="3.30.450.20">
    <property type="entry name" value="PAS domain"/>
    <property type="match status" value="1"/>
</dbReference>
<dbReference type="CDD" id="cd00075">
    <property type="entry name" value="HATPase"/>
    <property type="match status" value="1"/>
</dbReference>
<evidence type="ECO:0000256" key="1">
    <source>
        <dbReference type="ARBA" id="ARBA00000085"/>
    </source>
</evidence>
<dbReference type="InterPro" id="IPR036097">
    <property type="entry name" value="HisK_dim/P_sf"/>
</dbReference>
<dbReference type="SUPFAM" id="SSF55874">
    <property type="entry name" value="ATPase domain of HSP90 chaperone/DNA topoisomerase II/histidine kinase"/>
    <property type="match status" value="1"/>
</dbReference>
<dbReference type="SMART" id="SM00387">
    <property type="entry name" value="HATPase_c"/>
    <property type="match status" value="1"/>
</dbReference>
<evidence type="ECO:0000313" key="10">
    <source>
        <dbReference type="EMBL" id="MBB5639314.1"/>
    </source>
</evidence>
<dbReference type="Gene3D" id="1.10.287.130">
    <property type="match status" value="1"/>
</dbReference>
<dbReference type="SUPFAM" id="SSF47384">
    <property type="entry name" value="Homodimeric domain of signal transducing histidine kinase"/>
    <property type="match status" value="1"/>
</dbReference>
<dbReference type="PANTHER" id="PTHR45453">
    <property type="entry name" value="PHOSPHATE REGULON SENSOR PROTEIN PHOR"/>
    <property type="match status" value="1"/>
</dbReference>
<feature type="transmembrane region" description="Helical" evidence="8">
    <location>
        <begin position="102"/>
        <end position="121"/>
    </location>
</feature>
<dbReference type="GO" id="GO:0004721">
    <property type="term" value="F:phosphoprotein phosphatase activity"/>
    <property type="evidence" value="ECO:0007669"/>
    <property type="project" value="TreeGrafter"/>
</dbReference>
<evidence type="ECO:0000259" key="9">
    <source>
        <dbReference type="PROSITE" id="PS50109"/>
    </source>
</evidence>
<dbReference type="EC" id="2.7.13.3" evidence="2"/>
<comment type="caution">
    <text evidence="10">The sequence shown here is derived from an EMBL/GenBank/DDBJ whole genome shotgun (WGS) entry which is preliminary data.</text>
</comment>
<feature type="transmembrane region" description="Helical" evidence="8">
    <location>
        <begin position="212"/>
        <end position="230"/>
    </location>
</feature>
<dbReference type="RefSeq" id="WP_183885456.1">
    <property type="nucleotide sequence ID" value="NZ_JACHCE010000013.1"/>
</dbReference>
<accession>A0A7W8ZSE4</accession>
<keyword evidence="6" id="KW-0902">Two-component regulatory system</keyword>
<dbReference type="GO" id="GO:0005886">
    <property type="term" value="C:plasma membrane"/>
    <property type="evidence" value="ECO:0007669"/>
    <property type="project" value="TreeGrafter"/>
</dbReference>
<dbReference type="InterPro" id="IPR031621">
    <property type="entry name" value="HisKA_7TM"/>
</dbReference>
<keyword evidence="8" id="KW-0812">Transmembrane</keyword>
<dbReference type="InterPro" id="IPR003594">
    <property type="entry name" value="HATPase_dom"/>
</dbReference>
<dbReference type="InterPro" id="IPR036890">
    <property type="entry name" value="HATPase_C_sf"/>
</dbReference>
<dbReference type="Pfam" id="PF16927">
    <property type="entry name" value="HisKA_7TM"/>
    <property type="match status" value="1"/>
</dbReference>
<keyword evidence="3" id="KW-0597">Phosphoprotein</keyword>
<evidence type="ECO:0000256" key="3">
    <source>
        <dbReference type="ARBA" id="ARBA00022553"/>
    </source>
</evidence>
<reference evidence="10 11" key="1">
    <citation type="submission" date="2020-08" db="EMBL/GenBank/DDBJ databases">
        <title>Genomic Encyclopedia of Type Strains, Phase IV (KMG-V): Genome sequencing to study the core and pangenomes of soil and plant-associated prokaryotes.</title>
        <authorList>
            <person name="Whitman W."/>
        </authorList>
    </citation>
    <scope>NUCLEOTIDE SEQUENCE [LARGE SCALE GENOMIC DNA]</scope>
    <source>
        <strain evidence="10 11">S3M1</strain>
    </source>
</reference>
<dbReference type="InterPro" id="IPR035965">
    <property type="entry name" value="PAS-like_dom_sf"/>
</dbReference>
<dbReference type="SUPFAM" id="SSF55785">
    <property type="entry name" value="PYP-like sensor domain (PAS domain)"/>
    <property type="match status" value="1"/>
</dbReference>
<evidence type="ECO:0000256" key="5">
    <source>
        <dbReference type="ARBA" id="ARBA00022777"/>
    </source>
</evidence>
<dbReference type="GO" id="GO:0016036">
    <property type="term" value="P:cellular response to phosphate starvation"/>
    <property type="evidence" value="ECO:0007669"/>
    <property type="project" value="TreeGrafter"/>
</dbReference>
<keyword evidence="5 10" id="KW-0418">Kinase</keyword>
<dbReference type="CDD" id="cd00082">
    <property type="entry name" value="HisKA"/>
    <property type="match status" value="1"/>
</dbReference>
<dbReference type="SMART" id="SM00388">
    <property type="entry name" value="HisKA"/>
    <property type="match status" value="1"/>
</dbReference>
<dbReference type="GO" id="GO:0000155">
    <property type="term" value="F:phosphorelay sensor kinase activity"/>
    <property type="evidence" value="ECO:0007669"/>
    <property type="project" value="InterPro"/>
</dbReference>
<gene>
    <name evidence="10" type="ORF">HDE68_005257</name>
</gene>
<organism evidence="10 11">
    <name type="scientific">Pedobacter cryoconitis</name>
    <dbReference type="NCBI Taxonomy" id="188932"/>
    <lineage>
        <taxon>Bacteria</taxon>
        <taxon>Pseudomonadati</taxon>
        <taxon>Bacteroidota</taxon>
        <taxon>Sphingobacteriia</taxon>
        <taxon>Sphingobacteriales</taxon>
        <taxon>Sphingobacteriaceae</taxon>
        <taxon>Pedobacter</taxon>
    </lineage>
</organism>
<dbReference type="Pfam" id="PF02518">
    <property type="entry name" value="HATPase_c"/>
    <property type="match status" value="1"/>
</dbReference>
<protein>
    <recommendedName>
        <fullName evidence="2">histidine kinase</fullName>
        <ecNumber evidence="2">2.7.13.3</ecNumber>
    </recommendedName>
</protein>
<evidence type="ECO:0000256" key="6">
    <source>
        <dbReference type="ARBA" id="ARBA00023012"/>
    </source>
</evidence>